<dbReference type="RefSeq" id="WP_192031063.1">
    <property type="nucleotide sequence ID" value="NZ_JACYTR010000058.1"/>
</dbReference>
<accession>A0AAW3ZNA8</accession>
<dbReference type="EMBL" id="JACYTR010000058">
    <property type="protein sequence ID" value="MBD8527643.1"/>
    <property type="molecule type" value="Genomic_DNA"/>
</dbReference>
<reference evidence="2 3" key="1">
    <citation type="submission" date="2020-09" db="EMBL/GenBank/DDBJ databases">
        <title>Pseudoxanthomonas sp. CAU 1598 isolated from sand of Yaerae Beach.</title>
        <authorList>
            <person name="Kim W."/>
        </authorList>
    </citation>
    <scope>NUCLEOTIDE SEQUENCE [LARGE SCALE GENOMIC DNA]</scope>
    <source>
        <strain evidence="2 3">CAU 1598</strain>
    </source>
</reference>
<keyword evidence="1" id="KW-0472">Membrane</keyword>
<name>A0AAW3ZNA8_9GAMM</name>
<keyword evidence="3" id="KW-1185">Reference proteome</keyword>
<protein>
    <submittedName>
        <fullName evidence="2">Uncharacterized protein</fullName>
    </submittedName>
</protein>
<organism evidence="2 3">
    <name type="scientific">Pseudomarimonas arenosa</name>
    <dbReference type="NCBI Taxonomy" id="2774145"/>
    <lineage>
        <taxon>Bacteria</taxon>
        <taxon>Pseudomonadati</taxon>
        <taxon>Pseudomonadota</taxon>
        <taxon>Gammaproteobacteria</taxon>
        <taxon>Lysobacterales</taxon>
        <taxon>Lysobacteraceae</taxon>
        <taxon>Pseudomarimonas</taxon>
    </lineage>
</organism>
<evidence type="ECO:0000313" key="3">
    <source>
        <dbReference type="Proteomes" id="UP000613768"/>
    </source>
</evidence>
<comment type="caution">
    <text evidence="2">The sequence shown here is derived from an EMBL/GenBank/DDBJ whole genome shotgun (WGS) entry which is preliminary data.</text>
</comment>
<proteinExistence type="predicted"/>
<evidence type="ECO:0000313" key="2">
    <source>
        <dbReference type="EMBL" id="MBD8527643.1"/>
    </source>
</evidence>
<evidence type="ECO:0000256" key="1">
    <source>
        <dbReference type="SAM" id="Phobius"/>
    </source>
</evidence>
<feature type="transmembrane region" description="Helical" evidence="1">
    <location>
        <begin position="53"/>
        <end position="71"/>
    </location>
</feature>
<keyword evidence="1" id="KW-0812">Transmembrane</keyword>
<keyword evidence="1" id="KW-1133">Transmembrane helix</keyword>
<feature type="transmembrane region" description="Helical" evidence="1">
    <location>
        <begin position="29"/>
        <end position="46"/>
    </location>
</feature>
<dbReference type="Proteomes" id="UP000613768">
    <property type="component" value="Unassembled WGS sequence"/>
</dbReference>
<gene>
    <name evidence="2" type="ORF">IFO71_18005</name>
</gene>
<dbReference type="AlphaFoldDB" id="A0AAW3ZNA8"/>
<sequence length="205" mass="22542">MSLVVGSILLIGMIGIVIAAFRVSLPWGLLTLLVPATILLFVPLHWRESKGPMMILLVGLAFAGVTAVASSRQQAADHPQIIANPTYLELRGSKSEAGRDLEQVFLLQAVDATDCQQQAKRWQAGLSDWQLSSPSCSTSLPPRFAPLFANQRAGYPYLSVARRTPHDREIRVVLWGYSSAEADLVCKHGKRFEADQQHPVDCIRP</sequence>